<accession>A0AAW1UUY0</accession>
<gene>
    <name evidence="1" type="ORF">WA026_009133</name>
</gene>
<name>A0AAW1UUY0_9CUCU</name>
<protein>
    <submittedName>
        <fullName evidence="1">Uncharacterized protein</fullName>
    </submittedName>
</protein>
<proteinExistence type="predicted"/>
<dbReference type="EMBL" id="JARQZJ010000094">
    <property type="protein sequence ID" value="KAK9884895.1"/>
    <property type="molecule type" value="Genomic_DNA"/>
</dbReference>
<evidence type="ECO:0000313" key="2">
    <source>
        <dbReference type="Proteomes" id="UP001431783"/>
    </source>
</evidence>
<dbReference type="AlphaFoldDB" id="A0AAW1UUY0"/>
<sequence length="108" mass="12837">MWDEQLSINTNAIGNVDEYIKFGHEFRVDKQCQKSEILWSIYESCAAFRKLGLILKYNLNKHKMVRNNKPHKEQPAPPMVYTTSYENRKLLRVSLIDHIRTQDIRIES</sequence>
<reference evidence="1 2" key="1">
    <citation type="submission" date="2023-03" db="EMBL/GenBank/DDBJ databases">
        <title>Genome insight into feeding habits of ladybird beetles.</title>
        <authorList>
            <person name="Li H.-S."/>
            <person name="Huang Y.-H."/>
            <person name="Pang H."/>
        </authorList>
    </citation>
    <scope>NUCLEOTIDE SEQUENCE [LARGE SCALE GENOMIC DNA]</scope>
    <source>
        <strain evidence="1">SYSU_2023b</strain>
        <tissue evidence="1">Whole body</tissue>
    </source>
</reference>
<comment type="caution">
    <text evidence="1">The sequence shown here is derived from an EMBL/GenBank/DDBJ whole genome shotgun (WGS) entry which is preliminary data.</text>
</comment>
<organism evidence="1 2">
    <name type="scientific">Henosepilachna vigintioctopunctata</name>
    <dbReference type="NCBI Taxonomy" id="420089"/>
    <lineage>
        <taxon>Eukaryota</taxon>
        <taxon>Metazoa</taxon>
        <taxon>Ecdysozoa</taxon>
        <taxon>Arthropoda</taxon>
        <taxon>Hexapoda</taxon>
        <taxon>Insecta</taxon>
        <taxon>Pterygota</taxon>
        <taxon>Neoptera</taxon>
        <taxon>Endopterygota</taxon>
        <taxon>Coleoptera</taxon>
        <taxon>Polyphaga</taxon>
        <taxon>Cucujiformia</taxon>
        <taxon>Coccinelloidea</taxon>
        <taxon>Coccinellidae</taxon>
        <taxon>Epilachninae</taxon>
        <taxon>Epilachnini</taxon>
        <taxon>Henosepilachna</taxon>
    </lineage>
</organism>
<evidence type="ECO:0000313" key="1">
    <source>
        <dbReference type="EMBL" id="KAK9884895.1"/>
    </source>
</evidence>
<dbReference type="Proteomes" id="UP001431783">
    <property type="component" value="Unassembled WGS sequence"/>
</dbReference>
<keyword evidence="2" id="KW-1185">Reference proteome</keyword>